<evidence type="ECO:0000256" key="9">
    <source>
        <dbReference type="SAM" id="MobiDB-lite"/>
    </source>
</evidence>
<dbReference type="Gene3D" id="1.10.10.60">
    <property type="entry name" value="Homeodomain-like"/>
    <property type="match status" value="1"/>
</dbReference>
<organism evidence="11 12">
    <name type="scientific">Silurus meridionalis</name>
    <name type="common">Southern catfish</name>
    <name type="synonym">Silurus soldatovi meridionalis</name>
    <dbReference type="NCBI Taxonomy" id="175797"/>
    <lineage>
        <taxon>Eukaryota</taxon>
        <taxon>Metazoa</taxon>
        <taxon>Chordata</taxon>
        <taxon>Craniata</taxon>
        <taxon>Vertebrata</taxon>
        <taxon>Euteleostomi</taxon>
        <taxon>Actinopterygii</taxon>
        <taxon>Neopterygii</taxon>
        <taxon>Teleostei</taxon>
        <taxon>Ostariophysi</taxon>
        <taxon>Siluriformes</taxon>
        <taxon>Siluridae</taxon>
        <taxon>Silurus</taxon>
    </lineage>
</organism>
<name>A0A8T0ABA3_SILME</name>
<dbReference type="InterPro" id="IPR001356">
    <property type="entry name" value="HD"/>
</dbReference>
<feature type="region of interest" description="Disordered" evidence="9">
    <location>
        <begin position="175"/>
        <end position="217"/>
    </location>
</feature>
<evidence type="ECO:0000256" key="2">
    <source>
        <dbReference type="ARBA" id="ARBA00005733"/>
    </source>
</evidence>
<comment type="similarity">
    <text evidence="2">Belongs to the paired homeobox family.</text>
</comment>
<sequence length="314" mass="35301">MALFLDQTCDYAQKMKEDEREIDFLFNKCQTRFADAANEHALSSPEADRTAQPESQRKRKRTIFSRAQLSELERAFVFTPYPDITVRERLAALTLLPESKIQVWFQNRRARSIKSGRLTRPMKKNPATYNSEIAFPHPGPNFTVSPAEVYQPSNPNDQQQMSDLNWVRQALCPWSQNLPQPTPTPAPSISPDLPGAFPWQRQPSKPSGSHSVPTDQMARPVHSLPQNQWSECAQPSTHPTSSGDFSGKPQCNINQGGYQSFPMDQVVPSHAAQNCWQGSMHRQGAPIMQYPQTSLGDISDLIYSASVVTNLAEF</sequence>
<feature type="region of interest" description="Disordered" evidence="9">
    <location>
        <begin position="38"/>
        <end position="60"/>
    </location>
</feature>
<keyword evidence="5 7" id="KW-0371">Homeobox</keyword>
<dbReference type="GO" id="GO:0005634">
    <property type="term" value="C:nucleus"/>
    <property type="evidence" value="ECO:0007669"/>
    <property type="project" value="UniProtKB-SubCell"/>
</dbReference>
<evidence type="ECO:0000256" key="4">
    <source>
        <dbReference type="ARBA" id="ARBA00023125"/>
    </source>
</evidence>
<evidence type="ECO:0000256" key="8">
    <source>
        <dbReference type="RuleBase" id="RU000682"/>
    </source>
</evidence>
<evidence type="ECO:0000259" key="10">
    <source>
        <dbReference type="PROSITE" id="PS50071"/>
    </source>
</evidence>
<keyword evidence="4 7" id="KW-0238">DNA-binding</keyword>
<evidence type="ECO:0000256" key="7">
    <source>
        <dbReference type="PROSITE-ProRule" id="PRU00108"/>
    </source>
</evidence>
<dbReference type="PANTHER" id="PTHR47777:SF1">
    <property type="entry name" value="HOMEOBOX PROTEIN SEBOX"/>
    <property type="match status" value="1"/>
</dbReference>
<reference evidence="11" key="1">
    <citation type="submission" date="2020-08" db="EMBL/GenBank/DDBJ databases">
        <title>Chromosome-level assembly of Southern catfish (Silurus meridionalis) provides insights into visual adaptation to the nocturnal and benthic lifestyles.</title>
        <authorList>
            <person name="Zhang Y."/>
            <person name="Wang D."/>
            <person name="Peng Z."/>
        </authorList>
    </citation>
    <scope>NUCLEOTIDE SEQUENCE</scope>
    <source>
        <strain evidence="11">SWU-2019-XX</strain>
        <tissue evidence="11">Muscle</tissue>
    </source>
</reference>
<dbReference type="InterPro" id="IPR042223">
    <property type="entry name" value="SEBOX"/>
</dbReference>
<accession>A0A8T0ABA3</accession>
<proteinExistence type="inferred from homology"/>
<evidence type="ECO:0000256" key="6">
    <source>
        <dbReference type="ARBA" id="ARBA00023242"/>
    </source>
</evidence>
<evidence type="ECO:0000256" key="3">
    <source>
        <dbReference type="ARBA" id="ARBA00022473"/>
    </source>
</evidence>
<keyword evidence="6 7" id="KW-0539">Nucleus</keyword>
<evidence type="ECO:0000313" key="12">
    <source>
        <dbReference type="Proteomes" id="UP000606274"/>
    </source>
</evidence>
<keyword evidence="3" id="KW-0217">Developmental protein</keyword>
<feature type="domain" description="Homeobox" evidence="10">
    <location>
        <begin position="55"/>
        <end position="115"/>
    </location>
</feature>
<feature type="region of interest" description="Disordered" evidence="9">
    <location>
        <begin position="229"/>
        <end position="253"/>
    </location>
</feature>
<dbReference type="FunFam" id="1.10.10.60:FF:000312">
    <property type="entry name" value="Mix-type homeobox gene 1"/>
    <property type="match status" value="1"/>
</dbReference>
<dbReference type="EMBL" id="JABFDY010000025">
    <property type="protein sequence ID" value="KAF7688603.1"/>
    <property type="molecule type" value="Genomic_DNA"/>
</dbReference>
<dbReference type="GO" id="GO:0003677">
    <property type="term" value="F:DNA binding"/>
    <property type="evidence" value="ECO:0007669"/>
    <property type="project" value="UniProtKB-UniRule"/>
</dbReference>
<dbReference type="SMART" id="SM00389">
    <property type="entry name" value="HOX"/>
    <property type="match status" value="1"/>
</dbReference>
<dbReference type="SUPFAM" id="SSF46689">
    <property type="entry name" value="Homeodomain-like"/>
    <property type="match status" value="1"/>
</dbReference>
<protein>
    <recommendedName>
        <fullName evidence="10">Homeobox domain-containing protein</fullName>
    </recommendedName>
</protein>
<feature type="compositionally biased region" description="Polar residues" evidence="9">
    <location>
        <begin position="201"/>
        <end position="214"/>
    </location>
</feature>
<evidence type="ECO:0000256" key="1">
    <source>
        <dbReference type="ARBA" id="ARBA00004123"/>
    </source>
</evidence>
<dbReference type="Pfam" id="PF00046">
    <property type="entry name" value="Homeodomain"/>
    <property type="match status" value="1"/>
</dbReference>
<keyword evidence="12" id="KW-1185">Reference proteome</keyword>
<comment type="caution">
    <text evidence="11">The sequence shown here is derived from an EMBL/GenBank/DDBJ whole genome shotgun (WGS) entry which is preliminary data.</text>
</comment>
<dbReference type="CDD" id="cd00086">
    <property type="entry name" value="homeodomain"/>
    <property type="match status" value="1"/>
</dbReference>
<dbReference type="PROSITE" id="PS50071">
    <property type="entry name" value="HOMEOBOX_2"/>
    <property type="match status" value="1"/>
</dbReference>
<evidence type="ECO:0000256" key="5">
    <source>
        <dbReference type="ARBA" id="ARBA00023155"/>
    </source>
</evidence>
<feature type="DNA-binding region" description="Homeobox" evidence="7">
    <location>
        <begin position="57"/>
        <end position="116"/>
    </location>
</feature>
<dbReference type="Proteomes" id="UP000606274">
    <property type="component" value="Unassembled WGS sequence"/>
</dbReference>
<comment type="subcellular location">
    <subcellularLocation>
        <location evidence="1 7 8">Nucleus</location>
    </subcellularLocation>
</comment>
<evidence type="ECO:0000313" key="11">
    <source>
        <dbReference type="EMBL" id="KAF7688603.1"/>
    </source>
</evidence>
<dbReference type="AlphaFoldDB" id="A0A8T0ABA3"/>
<gene>
    <name evidence="11" type="ORF">HF521_013410</name>
</gene>
<dbReference type="PANTHER" id="PTHR47777">
    <property type="entry name" value="HOMEOBOX PROTEIN SEBOX"/>
    <property type="match status" value="1"/>
</dbReference>
<dbReference type="InterPro" id="IPR009057">
    <property type="entry name" value="Homeodomain-like_sf"/>
</dbReference>